<dbReference type="Gene3D" id="2.40.30.240">
    <property type="match status" value="1"/>
</dbReference>
<dbReference type="Pfam" id="PF11651">
    <property type="entry name" value="P22_CoatProtein"/>
    <property type="match status" value="1"/>
</dbReference>
<evidence type="ECO:0008006" key="3">
    <source>
        <dbReference type="Google" id="ProtNLM"/>
    </source>
</evidence>
<evidence type="ECO:0000313" key="1">
    <source>
        <dbReference type="EMBL" id="QGZ42710.1"/>
    </source>
</evidence>
<gene>
    <name evidence="1" type="ORF">GO485_29205</name>
</gene>
<dbReference type="InterPro" id="IPR024659">
    <property type="entry name" value="Phage_coat_Gp5"/>
</dbReference>
<organism evidence="1 2">
    <name type="scientific">Pseudoduganella flava</name>
    <dbReference type="NCBI Taxonomy" id="871742"/>
    <lineage>
        <taxon>Bacteria</taxon>
        <taxon>Pseudomonadati</taxon>
        <taxon>Pseudomonadota</taxon>
        <taxon>Betaproteobacteria</taxon>
        <taxon>Burkholderiales</taxon>
        <taxon>Oxalobacteraceae</taxon>
        <taxon>Telluria group</taxon>
        <taxon>Pseudoduganella</taxon>
    </lineage>
</organism>
<protein>
    <recommendedName>
        <fullName evidence="3">P22 coat-protein 5 family protein</fullName>
    </recommendedName>
</protein>
<evidence type="ECO:0000313" key="2">
    <source>
        <dbReference type="Proteomes" id="UP000437862"/>
    </source>
</evidence>
<dbReference type="EMBL" id="CP046904">
    <property type="protein sequence ID" value="QGZ42710.1"/>
    <property type="molecule type" value="Genomic_DNA"/>
</dbReference>
<proteinExistence type="predicted"/>
<keyword evidence="2" id="KW-1185">Reference proteome</keyword>
<reference evidence="1 2" key="1">
    <citation type="submission" date="2019-12" db="EMBL/GenBank/DDBJ databases">
        <title>Draft Genome Sequences of Six Type Strains of the Genus Massilia.</title>
        <authorList>
            <person name="Miess H."/>
            <person name="Frediansyah A."/>
            <person name="Goeker M."/>
            <person name="Gross H."/>
        </authorList>
    </citation>
    <scope>NUCLEOTIDE SEQUENCE [LARGE SCALE GENOMIC DNA]</scope>
    <source>
        <strain evidence="1 2">DSM 26639</strain>
    </source>
</reference>
<name>A0ABX6FYX8_9BURK</name>
<dbReference type="Proteomes" id="UP000437862">
    <property type="component" value="Chromosome"/>
</dbReference>
<sequence length="397" mass="42329">MTVANTILTPQQITREALRILHQKLNFVGSINRQYDDSFAKSGAKIGDSLKIRLPNEYTVRTGATMVPQDTTETSVTLQVATQKGVDLSFTAIDLTMNLDDFSSRIIEPAVSVLAANIEADALSMALDVAQTVNNIGSTLNLRQALLARKLLTDALVPTSDRTLLLNTQDNVDMVDNLKGLFQDSATISKQYRDGLVGRTAGFGDIYENTLLSSQATGTAAATTGYTVNGAGQTGSSIIVQTGTATFKKGDVITFAGVNRVHPETKLDTGNLMQFVVTADYAGGAGTVQISPAIATTGGRQNVTAAPANAAAVSKIGGASAIYRPSLAYHKDAFAFATADLVMPDGVDWKAREAFDGISMRMIRQYNINNDTFPARIDVLYGYKTLRAQLAARILSN</sequence>
<accession>A0ABX6FYX8</accession>